<gene>
    <name evidence="1" type="ORF">GcC1_105019</name>
    <name evidence="2" type="ORF">GcM3_078035</name>
</gene>
<protein>
    <submittedName>
        <fullName evidence="2">Uncharacterized protein</fullName>
    </submittedName>
</protein>
<dbReference type="EMBL" id="MCBR01010509">
    <property type="protein sequence ID" value="RKF71205.1"/>
    <property type="molecule type" value="Genomic_DNA"/>
</dbReference>
<accession>A0A420IPX5</accession>
<comment type="caution">
    <text evidence="2">The sequence shown here is derived from an EMBL/GenBank/DDBJ whole genome shotgun (WGS) entry which is preliminary data.</text>
</comment>
<dbReference type="Proteomes" id="UP000285405">
    <property type="component" value="Unassembled WGS sequence"/>
</dbReference>
<evidence type="ECO:0000313" key="1">
    <source>
        <dbReference type="EMBL" id="RKF71205.1"/>
    </source>
</evidence>
<name>A0A420IPX5_9PEZI</name>
<proteinExistence type="predicted"/>
<dbReference type="Proteomes" id="UP000283383">
    <property type="component" value="Unassembled WGS sequence"/>
</dbReference>
<keyword evidence="3" id="KW-1185">Reference proteome</keyword>
<sequence length="94" mass="10507">MSPTPILAGRTPGQFVDEQIAEYIRLGWKKEALREAFRASFNSFTVEDFRSLSEPKRNGLLLFLRSNGVQIALDRGNIGSAILYNMAQGPDFSI</sequence>
<evidence type="ECO:0000313" key="4">
    <source>
        <dbReference type="Proteomes" id="UP000285405"/>
    </source>
</evidence>
<evidence type="ECO:0000313" key="2">
    <source>
        <dbReference type="EMBL" id="RKF76583.1"/>
    </source>
</evidence>
<dbReference type="EMBL" id="MCBQ01007811">
    <property type="protein sequence ID" value="RKF76583.1"/>
    <property type="molecule type" value="Genomic_DNA"/>
</dbReference>
<organism evidence="2 3">
    <name type="scientific">Golovinomyces cichoracearum</name>
    <dbReference type="NCBI Taxonomy" id="62708"/>
    <lineage>
        <taxon>Eukaryota</taxon>
        <taxon>Fungi</taxon>
        <taxon>Dikarya</taxon>
        <taxon>Ascomycota</taxon>
        <taxon>Pezizomycotina</taxon>
        <taxon>Leotiomycetes</taxon>
        <taxon>Erysiphales</taxon>
        <taxon>Erysiphaceae</taxon>
        <taxon>Golovinomyces</taxon>
    </lineage>
</organism>
<reference evidence="3 4" key="1">
    <citation type="journal article" date="2018" name="BMC Genomics">
        <title>Comparative genome analyses reveal sequence features reflecting distinct modes of host-adaptation between dicot and monocot powdery mildew.</title>
        <authorList>
            <person name="Wu Y."/>
            <person name="Ma X."/>
            <person name="Pan Z."/>
            <person name="Kale S.D."/>
            <person name="Song Y."/>
            <person name="King H."/>
            <person name="Zhang Q."/>
            <person name="Presley C."/>
            <person name="Deng X."/>
            <person name="Wei C.I."/>
            <person name="Xiao S."/>
        </authorList>
    </citation>
    <scope>NUCLEOTIDE SEQUENCE [LARGE SCALE GENOMIC DNA]</scope>
    <source>
        <strain evidence="1">UCSC1</strain>
        <strain evidence="2">UMSG3</strain>
    </source>
</reference>
<evidence type="ECO:0000313" key="3">
    <source>
        <dbReference type="Proteomes" id="UP000283383"/>
    </source>
</evidence>
<dbReference type="AlphaFoldDB" id="A0A420IPX5"/>